<dbReference type="Proteomes" id="UP000235388">
    <property type="component" value="Unassembled WGS sequence"/>
</dbReference>
<proteinExistence type="predicted"/>
<evidence type="ECO:0000313" key="2">
    <source>
        <dbReference type="Proteomes" id="UP000235388"/>
    </source>
</evidence>
<comment type="caution">
    <text evidence="1">The sequence shown here is derived from an EMBL/GenBank/DDBJ whole genome shotgun (WGS) entry which is preliminary data.</text>
</comment>
<evidence type="ECO:0000313" key="1">
    <source>
        <dbReference type="EMBL" id="PLW55807.1"/>
    </source>
</evidence>
<dbReference type="AlphaFoldDB" id="A0A2N5W0R7"/>
<accession>A0A2N5W0R7</accession>
<dbReference type="EMBL" id="PGCJ01000028">
    <property type="protein sequence ID" value="PLW55807.1"/>
    <property type="molecule type" value="Genomic_DNA"/>
</dbReference>
<keyword evidence="2" id="KW-1185">Reference proteome</keyword>
<reference evidence="1 2" key="1">
    <citation type="submission" date="2017-11" db="EMBL/GenBank/DDBJ databases">
        <title>De novo assembly and phasing of dikaryotic genomes from two isolates of Puccinia coronata f. sp. avenae, the causal agent of oat crown rust.</title>
        <authorList>
            <person name="Miller M.E."/>
            <person name="Zhang Y."/>
            <person name="Omidvar V."/>
            <person name="Sperschneider J."/>
            <person name="Schwessinger B."/>
            <person name="Raley C."/>
            <person name="Palmer J.M."/>
            <person name="Garnica D."/>
            <person name="Upadhyaya N."/>
            <person name="Rathjen J."/>
            <person name="Taylor J.M."/>
            <person name="Park R.F."/>
            <person name="Dodds P.N."/>
            <person name="Hirsch C.D."/>
            <person name="Kianian S.F."/>
            <person name="Figueroa M."/>
        </authorList>
    </citation>
    <scope>NUCLEOTIDE SEQUENCE [LARGE SCALE GENOMIC DNA]</scope>
    <source>
        <strain evidence="1">12NC29</strain>
    </source>
</reference>
<dbReference type="STRING" id="200324.A0A2N5W0R7"/>
<sequence>MAQIEIFSSKDTSLPIALKKQIFKEIHTNFATSLDGVRPVFDGNKTVYSHKELAPLEGTF</sequence>
<dbReference type="OrthoDB" id="10520114at2759"/>
<organism evidence="1 2">
    <name type="scientific">Puccinia coronata f. sp. avenae</name>
    <dbReference type="NCBI Taxonomy" id="200324"/>
    <lineage>
        <taxon>Eukaryota</taxon>
        <taxon>Fungi</taxon>
        <taxon>Dikarya</taxon>
        <taxon>Basidiomycota</taxon>
        <taxon>Pucciniomycotina</taxon>
        <taxon>Pucciniomycetes</taxon>
        <taxon>Pucciniales</taxon>
        <taxon>Pucciniaceae</taxon>
        <taxon>Puccinia</taxon>
    </lineage>
</organism>
<protein>
    <submittedName>
        <fullName evidence="1">Uncharacterized protein</fullName>
    </submittedName>
</protein>
<gene>
    <name evidence="1" type="ORF">PCANC_01625</name>
</gene>
<name>A0A2N5W0R7_9BASI</name>